<feature type="transmembrane region" description="Helical" evidence="5">
    <location>
        <begin position="25"/>
        <end position="45"/>
    </location>
</feature>
<dbReference type="InterPro" id="IPR010067">
    <property type="entry name" value="ABC_SsuA_sub-bd"/>
</dbReference>
<dbReference type="Pfam" id="PF09084">
    <property type="entry name" value="NMT1"/>
    <property type="match status" value="1"/>
</dbReference>
<dbReference type="PANTHER" id="PTHR30024">
    <property type="entry name" value="ALIPHATIC SULFONATES-BINDING PROTEIN-RELATED"/>
    <property type="match status" value="1"/>
</dbReference>
<keyword evidence="3" id="KW-0813">Transport</keyword>
<accession>A0ABV9QJQ7</accession>
<evidence type="ECO:0000256" key="2">
    <source>
        <dbReference type="ARBA" id="ARBA00010742"/>
    </source>
</evidence>
<protein>
    <submittedName>
        <fullName evidence="7">Aliphatic sulfonate ABC transporter substrate-binding protein</fullName>
    </submittedName>
</protein>
<dbReference type="SUPFAM" id="SSF53850">
    <property type="entry name" value="Periplasmic binding protein-like II"/>
    <property type="match status" value="1"/>
</dbReference>
<evidence type="ECO:0000256" key="1">
    <source>
        <dbReference type="ARBA" id="ARBA00004418"/>
    </source>
</evidence>
<feature type="domain" description="Solute-binding protein family 3/N-terminal" evidence="6">
    <location>
        <begin position="52"/>
        <end position="264"/>
    </location>
</feature>
<keyword evidence="5" id="KW-0472">Membrane</keyword>
<dbReference type="Gene3D" id="3.40.190.10">
    <property type="entry name" value="Periplasmic binding protein-like II"/>
    <property type="match status" value="2"/>
</dbReference>
<evidence type="ECO:0000313" key="7">
    <source>
        <dbReference type="EMBL" id="MFC4789935.1"/>
    </source>
</evidence>
<dbReference type="Proteomes" id="UP001596001">
    <property type="component" value="Unassembled WGS sequence"/>
</dbReference>
<reference evidence="8" key="1">
    <citation type="journal article" date="2019" name="Int. J. Syst. Evol. Microbiol.">
        <title>The Global Catalogue of Microorganisms (GCM) 10K type strain sequencing project: providing services to taxonomists for standard genome sequencing and annotation.</title>
        <authorList>
            <consortium name="The Broad Institute Genomics Platform"/>
            <consortium name="The Broad Institute Genome Sequencing Center for Infectious Disease"/>
            <person name="Wu L."/>
            <person name="Ma J."/>
        </authorList>
    </citation>
    <scope>NUCLEOTIDE SEQUENCE [LARGE SCALE GENOMIC DNA]</scope>
    <source>
        <strain evidence="8">CCUG 49452</strain>
    </source>
</reference>
<keyword evidence="5" id="KW-0812">Transmembrane</keyword>
<sequence>MQTCCFSNPHRSSAVQTRKEENMKVYGKVLGLVVTGVFSVIPFSASAENPKEIRVDYASYSPTSLVVRKMGWMEEEFKKDNIPVKWVFSPSSSNAIDFLKKGSIDFGSAAGLSAVMARSNGAPLKAVYVFSKPDWVALTIEKDSTITSVKDLKGKKIAATPGTDAYNFFLRTLDMNGMSKADVTIVNLAHSLGRKALENKEVDAWMALDPHQAASTIEAGTKVLYRNPDFSSFGFLNANESFVSKYPDTVKRVIRVYEKARTWVIANPEETAKLMSEEAKISLPVAKAQLKRNDFSNPTPGATHIKSLKAGLPVLVQEKLVSSEAVGNKAIDELITSEFMK</sequence>
<evidence type="ECO:0000256" key="5">
    <source>
        <dbReference type="SAM" id="Phobius"/>
    </source>
</evidence>
<evidence type="ECO:0000313" key="8">
    <source>
        <dbReference type="Proteomes" id="UP001596001"/>
    </source>
</evidence>
<keyword evidence="8" id="KW-1185">Reference proteome</keyword>
<keyword evidence="5" id="KW-1133">Transmembrane helix</keyword>
<keyword evidence="4" id="KW-0732">Signal</keyword>
<proteinExistence type="inferred from homology"/>
<comment type="caution">
    <text evidence="7">The sequence shown here is derived from an EMBL/GenBank/DDBJ whole genome shotgun (WGS) entry which is preliminary data.</text>
</comment>
<dbReference type="RefSeq" id="WP_382433803.1">
    <property type="nucleotide sequence ID" value="NZ_JBHSHJ010000012.1"/>
</dbReference>
<dbReference type="InterPro" id="IPR015168">
    <property type="entry name" value="SsuA/THI5"/>
</dbReference>
<dbReference type="SMART" id="SM00062">
    <property type="entry name" value="PBPb"/>
    <property type="match status" value="1"/>
</dbReference>
<name>A0ABV9QJQ7_9BURK</name>
<dbReference type="EMBL" id="JBHSHJ010000012">
    <property type="protein sequence ID" value="MFC4789935.1"/>
    <property type="molecule type" value="Genomic_DNA"/>
</dbReference>
<comment type="subcellular location">
    <subcellularLocation>
        <location evidence="1">Periplasm</location>
    </subcellularLocation>
</comment>
<dbReference type="InterPro" id="IPR001638">
    <property type="entry name" value="Solute-binding_3/MltF_N"/>
</dbReference>
<gene>
    <name evidence="7" type="ORF">ACFO6X_13190</name>
</gene>
<dbReference type="PANTHER" id="PTHR30024:SF21">
    <property type="entry name" value="ABC TRANSPORTER SUBSTRATE-BINDING PROTEIN"/>
    <property type="match status" value="1"/>
</dbReference>
<evidence type="ECO:0000259" key="6">
    <source>
        <dbReference type="SMART" id="SM00062"/>
    </source>
</evidence>
<evidence type="ECO:0000256" key="4">
    <source>
        <dbReference type="ARBA" id="ARBA00022729"/>
    </source>
</evidence>
<comment type="similarity">
    <text evidence="2">Belongs to the bacterial solute-binding protein SsuA/TauA family.</text>
</comment>
<organism evidence="7 8">
    <name type="scientific">Giesbergeria sinuosa</name>
    <dbReference type="NCBI Taxonomy" id="80883"/>
    <lineage>
        <taxon>Bacteria</taxon>
        <taxon>Pseudomonadati</taxon>
        <taxon>Pseudomonadota</taxon>
        <taxon>Betaproteobacteria</taxon>
        <taxon>Burkholderiales</taxon>
        <taxon>Comamonadaceae</taxon>
        <taxon>Giesbergeria</taxon>
    </lineage>
</organism>
<evidence type="ECO:0000256" key="3">
    <source>
        <dbReference type="ARBA" id="ARBA00022448"/>
    </source>
</evidence>
<dbReference type="NCBIfam" id="TIGR01728">
    <property type="entry name" value="SsuA_fam"/>
    <property type="match status" value="1"/>
</dbReference>